<keyword evidence="2" id="KW-0479">Metal-binding</keyword>
<dbReference type="InterPro" id="IPR015324">
    <property type="entry name" value="Ribosomal_Rsm22-like"/>
</dbReference>
<dbReference type="EMBL" id="CAJPWZ010000382">
    <property type="protein sequence ID" value="CAG2192379.1"/>
    <property type="molecule type" value="Genomic_DNA"/>
</dbReference>
<protein>
    <recommendedName>
        <fullName evidence="10">Methyltransferase-like protein 17, mitochondrial</fullName>
    </recommendedName>
</protein>
<gene>
    <name evidence="8" type="ORF">MEDL_7524</name>
</gene>
<evidence type="ECO:0000256" key="3">
    <source>
        <dbReference type="ARBA" id="ARBA00022946"/>
    </source>
</evidence>
<dbReference type="GO" id="GO:0051536">
    <property type="term" value="F:iron-sulfur cluster binding"/>
    <property type="evidence" value="ECO:0007669"/>
    <property type="project" value="UniProtKB-KW"/>
</dbReference>
<keyword evidence="5" id="KW-0411">Iron-sulfur</keyword>
<evidence type="ECO:0000256" key="6">
    <source>
        <dbReference type="ARBA" id="ARBA00023128"/>
    </source>
</evidence>
<evidence type="ECO:0008006" key="10">
    <source>
        <dbReference type="Google" id="ProtNLM"/>
    </source>
</evidence>
<dbReference type="GO" id="GO:0003735">
    <property type="term" value="F:structural constituent of ribosome"/>
    <property type="evidence" value="ECO:0007669"/>
    <property type="project" value="TreeGrafter"/>
</dbReference>
<name>A0A8S3QBD3_MYTED</name>
<comment type="function">
    <text evidence="7">Mitochondrial ribosome (mitoribosome) assembly factor. Binds at the interface of the head and body domains of the mitochondrial small ribosomal subunit (mt-SSU), occluding the mRNA channel and preventing compaction of the head domain towards the body. Probable inactive methyltransferase: retains the characteristic folding and ability to bind S-adenosyl-L-methionine, but it probably lost its methyltransferase activity.</text>
</comment>
<evidence type="ECO:0000313" key="9">
    <source>
        <dbReference type="Proteomes" id="UP000683360"/>
    </source>
</evidence>
<dbReference type="Proteomes" id="UP000683360">
    <property type="component" value="Unassembled WGS sequence"/>
</dbReference>
<evidence type="ECO:0000256" key="7">
    <source>
        <dbReference type="ARBA" id="ARBA00045681"/>
    </source>
</evidence>
<reference evidence="8" key="1">
    <citation type="submission" date="2021-03" db="EMBL/GenBank/DDBJ databases">
        <authorList>
            <person name="Bekaert M."/>
        </authorList>
    </citation>
    <scope>NUCLEOTIDE SEQUENCE</scope>
</reference>
<dbReference type="GO" id="GO:0005763">
    <property type="term" value="C:mitochondrial small ribosomal subunit"/>
    <property type="evidence" value="ECO:0007669"/>
    <property type="project" value="TreeGrafter"/>
</dbReference>
<evidence type="ECO:0000256" key="1">
    <source>
        <dbReference type="ARBA" id="ARBA00004173"/>
    </source>
</evidence>
<evidence type="ECO:0000256" key="5">
    <source>
        <dbReference type="ARBA" id="ARBA00023014"/>
    </source>
</evidence>
<dbReference type="GO" id="GO:0008168">
    <property type="term" value="F:methyltransferase activity"/>
    <property type="evidence" value="ECO:0007669"/>
    <property type="project" value="InterPro"/>
</dbReference>
<dbReference type="PANTHER" id="PTHR13184:SF5">
    <property type="entry name" value="METHYLTRANSFERASE-LIKE PROTEIN 17, MITOCHONDRIAL"/>
    <property type="match status" value="1"/>
</dbReference>
<keyword evidence="9" id="KW-1185">Reference proteome</keyword>
<comment type="caution">
    <text evidence="8">The sequence shown here is derived from an EMBL/GenBank/DDBJ whole genome shotgun (WGS) entry which is preliminary data.</text>
</comment>
<proteinExistence type="predicted"/>
<dbReference type="PANTHER" id="PTHR13184">
    <property type="entry name" value="37S RIBOSOMAL PROTEIN S22"/>
    <property type="match status" value="1"/>
</dbReference>
<evidence type="ECO:0000313" key="8">
    <source>
        <dbReference type="EMBL" id="CAG2192379.1"/>
    </source>
</evidence>
<dbReference type="AlphaFoldDB" id="A0A8S3QBD3"/>
<comment type="subcellular location">
    <subcellularLocation>
        <location evidence="1">Mitochondrion</location>
    </subcellularLocation>
</comment>
<dbReference type="Pfam" id="PF09243">
    <property type="entry name" value="Rsm22"/>
    <property type="match status" value="1"/>
</dbReference>
<dbReference type="GO" id="GO:0006412">
    <property type="term" value="P:translation"/>
    <property type="evidence" value="ECO:0007669"/>
    <property type="project" value="InterPro"/>
</dbReference>
<evidence type="ECO:0000256" key="4">
    <source>
        <dbReference type="ARBA" id="ARBA00023004"/>
    </source>
</evidence>
<keyword evidence="3" id="KW-0809">Transit peptide</keyword>
<evidence type="ECO:0000256" key="2">
    <source>
        <dbReference type="ARBA" id="ARBA00022723"/>
    </source>
</evidence>
<dbReference type="InterPro" id="IPR052571">
    <property type="entry name" value="Mt_RNA_Methyltransferase"/>
</dbReference>
<organism evidence="8 9">
    <name type="scientific">Mytilus edulis</name>
    <name type="common">Blue mussel</name>
    <dbReference type="NCBI Taxonomy" id="6550"/>
    <lineage>
        <taxon>Eukaryota</taxon>
        <taxon>Metazoa</taxon>
        <taxon>Spiralia</taxon>
        <taxon>Lophotrochozoa</taxon>
        <taxon>Mollusca</taxon>
        <taxon>Bivalvia</taxon>
        <taxon>Autobranchia</taxon>
        <taxon>Pteriomorphia</taxon>
        <taxon>Mytilida</taxon>
        <taxon>Mytiloidea</taxon>
        <taxon>Mytilidae</taxon>
        <taxon>Mytilinae</taxon>
        <taxon>Mytilus</taxon>
    </lineage>
</organism>
<accession>A0A8S3QBD3</accession>
<keyword evidence="4" id="KW-0408">Iron</keyword>
<dbReference type="OrthoDB" id="421327at2759"/>
<sequence>MAAPMHRARVSSWKLFSRQYRKKSTKIIHPSEDVRSVKENELPMDPAILNRMKDGEMKARKNPGIMRLKTVVVPIRLEKAVDLLVKKYGTQSIISDSRKLNTSLITRQMPMERTGVMERKNIIRQKILEKDKNKHGSISSDKETDYMNELERRVEVELKLKHLSHWKSKQYDAKSGMKYMVARMAQNYAVLLQVLNEIWTRDPTYIPKSLYNYGSGLGSVIWAAQNNPDWQRDISQYYCVDPSVDINTIARLLLQDGHEEKDMHVNGVFFKKFQPSPSTNSFSTVVSAYTLIECENKEARQKMVQSLWDMTEDYLVLVEIGTFVGHRLIQEAKEFILNIPTEEETDKKATVFAPCPHDMPCPKFKLAHKVPCYFVADFKPLEQVAKKVDKTSERYTFVILKKTKEHCVRWPRLVANSTFANKHIHCRICCPTGQLDHIIVTKKKHSKELYACVKNSKLGDCLPVIYTNESTKKHQRLMKYKQLLSEGEENELGNLRDSHPKGR</sequence>
<dbReference type="GO" id="GO:0046872">
    <property type="term" value="F:metal ion binding"/>
    <property type="evidence" value="ECO:0007669"/>
    <property type="project" value="UniProtKB-KW"/>
</dbReference>
<keyword evidence="6" id="KW-0496">Mitochondrion</keyword>